<name>A0A2Z4Y2C1_SUMC1</name>
<dbReference type="AlphaFoldDB" id="A0A2Z4Y2C1"/>
<accession>A0A2Z4Y2C1</accession>
<dbReference type="EMBL" id="CP030759">
    <property type="protein sequence ID" value="AXA35240.1"/>
    <property type="molecule type" value="Genomic_DNA"/>
</dbReference>
<feature type="domain" description="YknX-like beta-barrel" evidence="7">
    <location>
        <begin position="279"/>
        <end position="353"/>
    </location>
</feature>
<evidence type="ECO:0000256" key="1">
    <source>
        <dbReference type="ARBA" id="ARBA00004196"/>
    </source>
</evidence>
<feature type="domain" description="Multidrug resistance protein MdtA-like C-terminal permuted SH3" evidence="6">
    <location>
        <begin position="360"/>
        <end position="418"/>
    </location>
</feature>
<feature type="coiled-coil region" evidence="4">
    <location>
        <begin position="102"/>
        <end position="237"/>
    </location>
</feature>
<dbReference type="Pfam" id="PF25990">
    <property type="entry name" value="Beta-barrel_YknX"/>
    <property type="match status" value="1"/>
</dbReference>
<evidence type="ECO:0000313" key="8">
    <source>
        <dbReference type="EMBL" id="AXA35240.1"/>
    </source>
</evidence>
<dbReference type="InterPro" id="IPR006143">
    <property type="entry name" value="RND_pump_MFP"/>
</dbReference>
<dbReference type="Pfam" id="PF25917">
    <property type="entry name" value="BSH_RND"/>
    <property type="match status" value="1"/>
</dbReference>
<dbReference type="InterPro" id="IPR058625">
    <property type="entry name" value="MdtA-like_BSH"/>
</dbReference>
<gene>
    <name evidence="8" type="ORF">BRCON_0463</name>
</gene>
<feature type="domain" description="Multidrug resistance protein MdtA-like barrel-sandwich hybrid" evidence="5">
    <location>
        <begin position="63"/>
        <end position="259"/>
    </location>
</feature>
<evidence type="ECO:0000256" key="4">
    <source>
        <dbReference type="SAM" id="Coils"/>
    </source>
</evidence>
<comment type="subcellular location">
    <subcellularLocation>
        <location evidence="1">Cell envelope</location>
    </subcellularLocation>
</comment>
<evidence type="ECO:0000256" key="2">
    <source>
        <dbReference type="ARBA" id="ARBA00009477"/>
    </source>
</evidence>
<evidence type="ECO:0000256" key="3">
    <source>
        <dbReference type="ARBA" id="ARBA00023054"/>
    </source>
</evidence>
<dbReference type="GO" id="GO:0030313">
    <property type="term" value="C:cell envelope"/>
    <property type="evidence" value="ECO:0007669"/>
    <property type="project" value="UniProtKB-SubCell"/>
</dbReference>
<organism evidence="8 9">
    <name type="scientific">Sumerlaea chitinivorans</name>
    <dbReference type="NCBI Taxonomy" id="2250252"/>
    <lineage>
        <taxon>Bacteria</taxon>
        <taxon>Candidatus Sumerlaeota</taxon>
        <taxon>Candidatus Sumerlaeia</taxon>
        <taxon>Candidatus Sumerlaeales</taxon>
        <taxon>Candidatus Sumerlaeaceae</taxon>
        <taxon>Candidatus Sumerlaea</taxon>
    </lineage>
</organism>
<dbReference type="PANTHER" id="PTHR32347:SF14">
    <property type="entry name" value="EFFLUX SYSTEM COMPONENT YKNX-RELATED"/>
    <property type="match status" value="1"/>
</dbReference>
<dbReference type="GO" id="GO:0022857">
    <property type="term" value="F:transmembrane transporter activity"/>
    <property type="evidence" value="ECO:0007669"/>
    <property type="project" value="InterPro"/>
</dbReference>
<dbReference type="Proteomes" id="UP000262583">
    <property type="component" value="Chromosome"/>
</dbReference>
<dbReference type="Pfam" id="PF25967">
    <property type="entry name" value="RND-MFP_C"/>
    <property type="match status" value="1"/>
</dbReference>
<dbReference type="PANTHER" id="PTHR32347">
    <property type="entry name" value="EFFLUX SYSTEM COMPONENT YKNX-RELATED"/>
    <property type="match status" value="1"/>
</dbReference>
<dbReference type="InterPro" id="IPR058627">
    <property type="entry name" value="MdtA-like_C"/>
</dbReference>
<dbReference type="NCBIfam" id="TIGR01730">
    <property type="entry name" value="RND_mfp"/>
    <property type="match status" value="1"/>
</dbReference>
<dbReference type="GO" id="GO:0016020">
    <property type="term" value="C:membrane"/>
    <property type="evidence" value="ECO:0007669"/>
    <property type="project" value="InterPro"/>
</dbReference>
<dbReference type="InterPro" id="IPR058636">
    <property type="entry name" value="Beta-barrel_YknX"/>
</dbReference>
<dbReference type="Gene3D" id="2.40.30.170">
    <property type="match status" value="1"/>
</dbReference>
<evidence type="ECO:0000259" key="6">
    <source>
        <dbReference type="Pfam" id="PF25967"/>
    </source>
</evidence>
<dbReference type="Gene3D" id="2.40.50.100">
    <property type="match status" value="2"/>
</dbReference>
<evidence type="ECO:0000313" key="9">
    <source>
        <dbReference type="Proteomes" id="UP000262583"/>
    </source>
</evidence>
<keyword evidence="3 4" id="KW-0175">Coiled coil</keyword>
<sequence>MSKGFKLLGIAIVVAAVIGYVVWGRGKTAPPEPIEKENTVKVERGTIELKVATTGKVVSNLDVAIKSKASGQIIKLPYDISDRVTSGALLAELDPVDEIRNVTQKEAALSSARARLAQAKEEYQVALVQLETGTSSALAELAAATIKERDARARLEREEELYAKGLTTKESLDAARSEAASAANALRQAQVKVEQTKNLPRQVEMKRQDVLLAEADVKKAEVDLQNAQQRLRETKIFAPMDGVITTKEVQIGQIIASGISNVGGGTTLMTLSDLSRIFVNANVDESDIGKVKLGQRAIITADAYPGKRFRGKVVRIATKGTNNNNVVTFEVKIEVEGEGKELLKPEMTANVEIQADRRENVLTLPNEAVQFGKQGYFVEMKSKDDPTTTVRQKIETGITDGLVTEIVSGLNEGDEVLVPSRPQSRWTQGMAGAGQQRGSQNFDRGMRMATFRMSGAGRGR</sequence>
<dbReference type="SUPFAM" id="SSF111369">
    <property type="entry name" value="HlyD-like secretion proteins"/>
    <property type="match status" value="2"/>
</dbReference>
<proteinExistence type="inferred from homology"/>
<reference evidence="8 9" key="1">
    <citation type="submission" date="2018-05" db="EMBL/GenBank/DDBJ databases">
        <title>A metagenomic window into the 2 km-deep terrestrial subsurface aquifer revealed taxonomically and functionally diverse microbial community comprising novel uncultured bacterial lineages.</title>
        <authorList>
            <person name="Kadnikov V.V."/>
            <person name="Mardanov A.V."/>
            <person name="Beletsky A.V."/>
            <person name="Banks D."/>
            <person name="Pimenov N.V."/>
            <person name="Frank Y.A."/>
            <person name="Karnachuk O.V."/>
            <person name="Ravin N.V."/>
        </authorList>
    </citation>
    <scope>NUCLEOTIDE SEQUENCE [LARGE SCALE GENOMIC DNA]</scope>
    <source>
        <strain evidence="8">BY</strain>
    </source>
</reference>
<dbReference type="KEGG" id="schv:BRCON_0463"/>
<evidence type="ECO:0000259" key="7">
    <source>
        <dbReference type="Pfam" id="PF25990"/>
    </source>
</evidence>
<dbReference type="FunFam" id="2.40.30.170:FF:000010">
    <property type="entry name" value="Efflux RND transporter periplasmic adaptor subunit"/>
    <property type="match status" value="1"/>
</dbReference>
<dbReference type="InterPro" id="IPR050465">
    <property type="entry name" value="UPF0194_transport"/>
</dbReference>
<comment type="similarity">
    <text evidence="2">Belongs to the membrane fusion protein (MFP) (TC 8.A.1) family.</text>
</comment>
<dbReference type="Gene3D" id="2.40.420.20">
    <property type="match status" value="1"/>
</dbReference>
<protein>
    <submittedName>
        <fullName evidence="8">Putative Co/Zn/Cd efflux system membrane fusion protein</fullName>
    </submittedName>
</protein>
<evidence type="ECO:0000259" key="5">
    <source>
        <dbReference type="Pfam" id="PF25917"/>
    </source>
</evidence>